<dbReference type="InterPro" id="IPR000884">
    <property type="entry name" value="TSP1_rpt"/>
</dbReference>
<dbReference type="EMBL" id="JBJQND010000013">
    <property type="protein sequence ID" value="KAL3856723.1"/>
    <property type="molecule type" value="Genomic_DNA"/>
</dbReference>
<keyword evidence="2" id="KW-0677">Repeat</keyword>
<dbReference type="InterPro" id="IPR001881">
    <property type="entry name" value="EGF-like_Ca-bd_dom"/>
</dbReference>
<evidence type="ECO:0000256" key="6">
    <source>
        <dbReference type="SAM" id="SignalP"/>
    </source>
</evidence>
<feature type="domain" description="EGF-like" evidence="7">
    <location>
        <begin position="110"/>
        <end position="146"/>
    </location>
</feature>
<dbReference type="PRINTS" id="PR00453">
    <property type="entry name" value="VWFADOMAIN"/>
</dbReference>
<name>A0ABD3V842_SINWO</name>
<dbReference type="SUPFAM" id="SSF53300">
    <property type="entry name" value="vWA-like"/>
    <property type="match status" value="2"/>
</dbReference>
<evidence type="ECO:0000256" key="3">
    <source>
        <dbReference type="ARBA" id="ARBA00023157"/>
    </source>
</evidence>
<evidence type="ECO:0000259" key="8">
    <source>
        <dbReference type="PROSITE" id="PS50234"/>
    </source>
</evidence>
<dbReference type="PROSITE" id="PS50026">
    <property type="entry name" value="EGF_3"/>
    <property type="match status" value="2"/>
</dbReference>
<reference evidence="9 10" key="1">
    <citation type="submission" date="2024-11" db="EMBL/GenBank/DDBJ databases">
        <title>Chromosome-level genome assembly of the freshwater bivalve Anodonta woodiana.</title>
        <authorList>
            <person name="Chen X."/>
        </authorList>
    </citation>
    <scope>NUCLEOTIDE SEQUENCE [LARGE SCALE GENOMIC DNA]</scope>
    <source>
        <strain evidence="9">MN2024</strain>
        <tissue evidence="9">Gills</tissue>
    </source>
</reference>
<feature type="disulfide bond" evidence="5">
    <location>
        <begin position="136"/>
        <end position="145"/>
    </location>
</feature>
<evidence type="ECO:0000313" key="10">
    <source>
        <dbReference type="Proteomes" id="UP001634394"/>
    </source>
</evidence>
<keyword evidence="4" id="KW-0325">Glycoprotein</keyword>
<accession>A0ABD3V842</accession>
<evidence type="ECO:0000313" key="9">
    <source>
        <dbReference type="EMBL" id="KAL3856723.1"/>
    </source>
</evidence>
<dbReference type="AlphaFoldDB" id="A0ABD3V842"/>
<dbReference type="CDD" id="cd01450">
    <property type="entry name" value="vWFA_subfamily_ECM"/>
    <property type="match status" value="2"/>
</dbReference>
<dbReference type="FunFam" id="2.10.25.10:FF:000143">
    <property type="entry name" value="Protein crumbs 1"/>
    <property type="match status" value="1"/>
</dbReference>
<keyword evidence="1 5" id="KW-0245">EGF-like domain</keyword>
<evidence type="ECO:0000256" key="4">
    <source>
        <dbReference type="ARBA" id="ARBA00023180"/>
    </source>
</evidence>
<evidence type="ECO:0000256" key="5">
    <source>
        <dbReference type="PROSITE-ProRule" id="PRU00076"/>
    </source>
</evidence>
<sequence>MNICLLVIVFFCVFIVIVVSGETCTNVCEWAPWHESSCSVTCGGGTVYRNRGLCCPSNLNVHDCLTNCGKDYSDSQDYLTCNEKCFNGGSYYSGSCHCLPEYDGPCCLDHTNECLSNPCLNGGICADRINEYNCTCVLGYVGVNCEIDYNECASNPCQNGGTCEDHVNFFRCICPSGFYEDLCEIGICHPQPADMIFLLDSSVSQTELNFMKQLEFVSNFTDHVLIGPNDTQISVIAFSSDAIVEFDLTTHNNNISLKKAIQNIKFNPGITRTDKALQKAKEVAVSARQRRRPNGKRARVFVFVITDGMSTYREKTKQEAINLKKFSPDGIAAIGIGKQVSHQELRDIATSSSSSPYVFSVDNFDSLYTMVTQLVHITCTECSRSSVSDVILMIDEYVNTSNAETLNGFSGLLDSASKLIRLMDTLGSNDNDTHISLTSFSNTVRTYANFSDHLSRGELLLTISKIPHVDNIISNVSAALHYINMDGFKMAYGGRLGARKFVVVFTNGGYNLDAVFDLERNKVLEKGVKIIVVGVGNNIDVDYLQHIASSPYHVIVETEELYNNLDILEREFVYDACDLDFID</sequence>
<dbReference type="InterPro" id="IPR000152">
    <property type="entry name" value="EGF-type_Asp/Asn_hydroxyl_site"/>
</dbReference>
<feature type="signal peptide" evidence="6">
    <location>
        <begin position="1"/>
        <end position="21"/>
    </location>
</feature>
<feature type="domain" description="EGF-like" evidence="7">
    <location>
        <begin position="148"/>
        <end position="184"/>
    </location>
</feature>
<dbReference type="PANTHER" id="PTHR24020">
    <property type="entry name" value="COLLAGEN ALPHA"/>
    <property type="match status" value="1"/>
</dbReference>
<dbReference type="PRINTS" id="PR00010">
    <property type="entry name" value="EGFBLOOD"/>
</dbReference>
<dbReference type="Pfam" id="PF00008">
    <property type="entry name" value="EGF"/>
    <property type="match status" value="2"/>
</dbReference>
<feature type="disulfide bond" evidence="5">
    <location>
        <begin position="174"/>
        <end position="183"/>
    </location>
</feature>
<dbReference type="SUPFAM" id="SSF57196">
    <property type="entry name" value="EGF/Laminin"/>
    <property type="match status" value="2"/>
</dbReference>
<dbReference type="PROSITE" id="PS50092">
    <property type="entry name" value="TSP1"/>
    <property type="match status" value="1"/>
</dbReference>
<evidence type="ECO:0000256" key="1">
    <source>
        <dbReference type="ARBA" id="ARBA00022536"/>
    </source>
</evidence>
<dbReference type="Proteomes" id="UP001634394">
    <property type="component" value="Unassembled WGS sequence"/>
</dbReference>
<dbReference type="PROSITE" id="PS00022">
    <property type="entry name" value="EGF_1"/>
    <property type="match status" value="1"/>
</dbReference>
<proteinExistence type="predicted"/>
<dbReference type="InterPro" id="IPR002035">
    <property type="entry name" value="VWF_A"/>
</dbReference>
<dbReference type="PROSITE" id="PS01186">
    <property type="entry name" value="EGF_2"/>
    <property type="match status" value="2"/>
</dbReference>
<evidence type="ECO:0000259" key="7">
    <source>
        <dbReference type="PROSITE" id="PS50026"/>
    </source>
</evidence>
<dbReference type="InterPro" id="IPR036465">
    <property type="entry name" value="vWFA_dom_sf"/>
</dbReference>
<dbReference type="Pfam" id="PF00092">
    <property type="entry name" value="VWA"/>
    <property type="match status" value="2"/>
</dbReference>
<dbReference type="Gene3D" id="3.40.50.410">
    <property type="entry name" value="von Willebrand factor, type A domain"/>
    <property type="match status" value="2"/>
</dbReference>
<dbReference type="FunFam" id="2.10.25.10:FF:000784">
    <property type="entry name" value="Uncharacterized protein"/>
    <property type="match status" value="1"/>
</dbReference>
<dbReference type="SMART" id="SM00179">
    <property type="entry name" value="EGF_CA"/>
    <property type="match status" value="2"/>
</dbReference>
<dbReference type="Gene3D" id="2.10.25.10">
    <property type="entry name" value="Laminin"/>
    <property type="match status" value="2"/>
</dbReference>
<gene>
    <name evidence="9" type="ORF">ACJMK2_011446</name>
</gene>
<dbReference type="InterPro" id="IPR050525">
    <property type="entry name" value="ECM_Assembly_Org"/>
</dbReference>
<protein>
    <submittedName>
        <fullName evidence="9">Uncharacterized protein</fullName>
    </submittedName>
</protein>
<keyword evidence="6" id="KW-0732">Signal</keyword>
<dbReference type="SMART" id="SM00327">
    <property type="entry name" value="VWA"/>
    <property type="match status" value="2"/>
</dbReference>
<dbReference type="InterPro" id="IPR000742">
    <property type="entry name" value="EGF"/>
</dbReference>
<dbReference type="PROSITE" id="PS00010">
    <property type="entry name" value="ASX_HYDROXYL"/>
    <property type="match status" value="2"/>
</dbReference>
<feature type="domain" description="VWFA" evidence="8">
    <location>
        <begin position="194"/>
        <end position="374"/>
    </location>
</feature>
<feature type="domain" description="VWFA" evidence="8">
    <location>
        <begin position="389"/>
        <end position="583"/>
    </location>
</feature>
<comment type="caution">
    <text evidence="9">The sequence shown here is derived from an EMBL/GenBank/DDBJ whole genome shotgun (WGS) entry which is preliminary data.</text>
</comment>
<evidence type="ECO:0000256" key="2">
    <source>
        <dbReference type="ARBA" id="ARBA00022737"/>
    </source>
</evidence>
<dbReference type="CDD" id="cd00054">
    <property type="entry name" value="EGF_CA"/>
    <property type="match status" value="2"/>
</dbReference>
<keyword evidence="10" id="KW-1185">Reference proteome</keyword>
<dbReference type="PROSITE" id="PS50234">
    <property type="entry name" value="VWFA"/>
    <property type="match status" value="2"/>
</dbReference>
<feature type="chain" id="PRO_5044804598" evidence="6">
    <location>
        <begin position="22"/>
        <end position="583"/>
    </location>
</feature>
<dbReference type="PROSITE" id="PS01187">
    <property type="entry name" value="EGF_CA"/>
    <property type="match status" value="1"/>
</dbReference>
<keyword evidence="3 5" id="KW-1015">Disulfide bond</keyword>
<comment type="caution">
    <text evidence="5">Lacks conserved residue(s) required for the propagation of feature annotation.</text>
</comment>
<dbReference type="InterPro" id="IPR018097">
    <property type="entry name" value="EGF_Ca-bd_CS"/>
</dbReference>
<organism evidence="9 10">
    <name type="scientific">Sinanodonta woodiana</name>
    <name type="common">Chinese pond mussel</name>
    <name type="synonym">Anodonta woodiana</name>
    <dbReference type="NCBI Taxonomy" id="1069815"/>
    <lineage>
        <taxon>Eukaryota</taxon>
        <taxon>Metazoa</taxon>
        <taxon>Spiralia</taxon>
        <taxon>Lophotrochozoa</taxon>
        <taxon>Mollusca</taxon>
        <taxon>Bivalvia</taxon>
        <taxon>Autobranchia</taxon>
        <taxon>Heteroconchia</taxon>
        <taxon>Palaeoheterodonta</taxon>
        <taxon>Unionida</taxon>
        <taxon>Unionoidea</taxon>
        <taxon>Unionidae</taxon>
        <taxon>Unioninae</taxon>
        <taxon>Sinanodonta</taxon>
    </lineage>
</organism>
<dbReference type="SMART" id="SM00181">
    <property type="entry name" value="EGF"/>
    <property type="match status" value="2"/>
</dbReference>
<dbReference type="PANTHER" id="PTHR24020:SF84">
    <property type="entry name" value="VWFA DOMAIN-CONTAINING PROTEIN"/>
    <property type="match status" value="1"/>
</dbReference>